<organism evidence="2 3">
    <name type="scientific">Puccinia striiformis f. sp. tritici PST-78</name>
    <dbReference type="NCBI Taxonomy" id="1165861"/>
    <lineage>
        <taxon>Eukaryota</taxon>
        <taxon>Fungi</taxon>
        <taxon>Dikarya</taxon>
        <taxon>Basidiomycota</taxon>
        <taxon>Pucciniomycotina</taxon>
        <taxon>Pucciniomycetes</taxon>
        <taxon>Pucciniales</taxon>
        <taxon>Pucciniaceae</taxon>
        <taxon>Puccinia</taxon>
    </lineage>
</organism>
<name>A0A0L0UKP2_9BASI</name>
<accession>A0A0L0UKP2</accession>
<dbReference type="InterPro" id="IPR008966">
    <property type="entry name" value="Adhesion_dom_sf"/>
</dbReference>
<gene>
    <name evidence="2" type="ORF">PSTG_18947</name>
</gene>
<feature type="domain" description="Fimbrial-type adhesion" evidence="1">
    <location>
        <begin position="3"/>
        <end position="120"/>
    </location>
</feature>
<evidence type="ECO:0000313" key="3">
    <source>
        <dbReference type="Proteomes" id="UP000054564"/>
    </source>
</evidence>
<proteinExistence type="predicted"/>
<sequence>MLNFKCEQLAANNTATRAIDIFLSSNTLLSTDNSVMVDNTNGAAKGAGIRLVNVGQPDAPIVLSTSTASRNNASSLFNVQRGGSLTSSFSLSLAAFYFAYAPTDVSAGKINTTATLNIVYP</sequence>
<keyword evidence="3" id="KW-1185">Reference proteome</keyword>
<dbReference type="EMBL" id="AJIL01004556">
    <property type="protein sequence ID" value="KNE87662.1"/>
    <property type="molecule type" value="Genomic_DNA"/>
</dbReference>
<evidence type="ECO:0000313" key="2">
    <source>
        <dbReference type="EMBL" id="KNE87662.1"/>
    </source>
</evidence>
<dbReference type="Proteomes" id="UP000054564">
    <property type="component" value="Unassembled WGS sequence"/>
</dbReference>
<dbReference type="Pfam" id="PF00419">
    <property type="entry name" value="Fimbrial"/>
    <property type="match status" value="1"/>
</dbReference>
<reference evidence="3" key="1">
    <citation type="submission" date="2014-03" db="EMBL/GenBank/DDBJ databases">
        <title>The Genome Sequence of Puccinia striiformis f. sp. tritici PST-78.</title>
        <authorList>
            <consortium name="The Broad Institute Genome Sequencing Platform"/>
            <person name="Cuomo C."/>
            <person name="Hulbert S."/>
            <person name="Chen X."/>
            <person name="Walker B."/>
            <person name="Young S.K."/>
            <person name="Zeng Q."/>
            <person name="Gargeya S."/>
            <person name="Fitzgerald M."/>
            <person name="Haas B."/>
            <person name="Abouelleil A."/>
            <person name="Alvarado L."/>
            <person name="Arachchi H.M."/>
            <person name="Berlin A.M."/>
            <person name="Chapman S.B."/>
            <person name="Goldberg J."/>
            <person name="Griggs A."/>
            <person name="Gujja S."/>
            <person name="Hansen M."/>
            <person name="Howarth C."/>
            <person name="Imamovic A."/>
            <person name="Larimer J."/>
            <person name="McCowan C."/>
            <person name="Montmayeur A."/>
            <person name="Murphy C."/>
            <person name="Neiman D."/>
            <person name="Pearson M."/>
            <person name="Priest M."/>
            <person name="Roberts A."/>
            <person name="Saif S."/>
            <person name="Shea T."/>
            <person name="Sisk P."/>
            <person name="Sykes S."/>
            <person name="Wortman J."/>
            <person name="Nusbaum C."/>
            <person name="Birren B."/>
        </authorList>
    </citation>
    <scope>NUCLEOTIDE SEQUENCE [LARGE SCALE GENOMIC DNA]</scope>
    <source>
        <strain evidence="3">race PST-78</strain>
    </source>
</reference>
<protein>
    <recommendedName>
        <fullName evidence="1">Fimbrial-type adhesion domain-containing protein</fullName>
    </recommendedName>
</protein>
<dbReference type="InterPro" id="IPR036937">
    <property type="entry name" value="Adhesion_dom_fimbrial_sf"/>
</dbReference>
<evidence type="ECO:0000259" key="1">
    <source>
        <dbReference type="Pfam" id="PF00419"/>
    </source>
</evidence>
<dbReference type="SUPFAM" id="SSF49401">
    <property type="entry name" value="Bacterial adhesins"/>
    <property type="match status" value="1"/>
</dbReference>
<comment type="caution">
    <text evidence="2">The sequence shown here is derived from an EMBL/GenBank/DDBJ whole genome shotgun (WGS) entry which is preliminary data.</text>
</comment>
<dbReference type="AlphaFoldDB" id="A0A0L0UKP2"/>
<dbReference type="Gene3D" id="2.60.40.1090">
    <property type="entry name" value="Fimbrial-type adhesion domain"/>
    <property type="match status" value="1"/>
</dbReference>
<dbReference type="GO" id="GO:0007155">
    <property type="term" value="P:cell adhesion"/>
    <property type="evidence" value="ECO:0007669"/>
    <property type="project" value="InterPro"/>
</dbReference>
<dbReference type="InterPro" id="IPR000259">
    <property type="entry name" value="Adhesion_dom_fimbrial"/>
</dbReference>